<sequence>MDIIILNGASSSGKSSLAKELQNQLSQPYLHIGIDTFIAMMPDKCNALDGSKRISDGFYWASTRQDEQPMLTIQRGAYGHKINQLYRSTVKHFADTGFNVIVDDVMNGQQEQAQWQQALEDHQVTYVGVFCDEDVLNEREKNREDRQCGTAIEQARRVHVGVGYDVTVDTSQSSANECAHRIVLSMQQV</sequence>
<organism evidence="1 2">
    <name type="scientific">Vibrio ulleungensis</name>
    <dbReference type="NCBI Taxonomy" id="2807619"/>
    <lineage>
        <taxon>Bacteria</taxon>
        <taxon>Pseudomonadati</taxon>
        <taxon>Pseudomonadota</taxon>
        <taxon>Gammaproteobacteria</taxon>
        <taxon>Vibrionales</taxon>
        <taxon>Vibrionaceae</taxon>
        <taxon>Vibrio</taxon>
    </lineage>
</organism>
<accession>A0ABS2HG32</accession>
<dbReference type="Pfam" id="PF07931">
    <property type="entry name" value="CPT"/>
    <property type="match status" value="1"/>
</dbReference>
<dbReference type="InterPro" id="IPR027417">
    <property type="entry name" value="P-loop_NTPase"/>
</dbReference>
<dbReference type="InterPro" id="IPR012853">
    <property type="entry name" value="CPT"/>
</dbReference>
<dbReference type="RefSeq" id="WP_205156679.1">
    <property type="nucleotide sequence ID" value="NZ_JAFEUM010000001.1"/>
</dbReference>
<protein>
    <submittedName>
        <fullName evidence="1">AAA family ATPase</fullName>
    </submittedName>
</protein>
<dbReference type="Gene3D" id="3.40.50.300">
    <property type="entry name" value="P-loop containing nucleotide triphosphate hydrolases"/>
    <property type="match status" value="1"/>
</dbReference>
<comment type="caution">
    <text evidence="1">The sequence shown here is derived from an EMBL/GenBank/DDBJ whole genome shotgun (WGS) entry which is preliminary data.</text>
</comment>
<name>A0ABS2HG32_9VIBR</name>
<dbReference type="EMBL" id="JAFEUM010000001">
    <property type="protein sequence ID" value="MBM7035042.1"/>
    <property type="molecule type" value="Genomic_DNA"/>
</dbReference>
<keyword evidence="2" id="KW-1185">Reference proteome</keyword>
<reference evidence="1 2" key="1">
    <citation type="submission" date="2021-02" db="EMBL/GenBank/DDBJ databases">
        <authorList>
            <person name="Park J.-S."/>
        </authorList>
    </citation>
    <scope>NUCLEOTIDE SEQUENCE [LARGE SCALE GENOMIC DNA]</scope>
    <source>
        <strain evidence="1 2">188UL20-2</strain>
    </source>
</reference>
<evidence type="ECO:0000313" key="2">
    <source>
        <dbReference type="Proteomes" id="UP000809621"/>
    </source>
</evidence>
<dbReference type="Proteomes" id="UP000809621">
    <property type="component" value="Unassembled WGS sequence"/>
</dbReference>
<evidence type="ECO:0000313" key="1">
    <source>
        <dbReference type="EMBL" id="MBM7035042.1"/>
    </source>
</evidence>
<proteinExistence type="predicted"/>
<gene>
    <name evidence="1" type="ORF">JQC93_01380</name>
</gene>
<dbReference type="PIRSF" id="PIRSF007531">
    <property type="entry name" value="CPT"/>
    <property type="match status" value="1"/>
</dbReference>
<dbReference type="SUPFAM" id="SSF52540">
    <property type="entry name" value="P-loop containing nucleoside triphosphate hydrolases"/>
    <property type="match status" value="1"/>
</dbReference>